<dbReference type="Gene3D" id="2.40.10.120">
    <property type="match status" value="2"/>
</dbReference>
<name>A0A6N8JK54_9BACT</name>
<evidence type="ECO:0000259" key="1">
    <source>
        <dbReference type="PROSITE" id="PS50106"/>
    </source>
</evidence>
<protein>
    <submittedName>
        <fullName evidence="2">PDZ domain-containing protein</fullName>
    </submittedName>
</protein>
<proteinExistence type="predicted"/>
<feature type="domain" description="PDZ" evidence="1">
    <location>
        <begin position="389"/>
        <end position="438"/>
    </location>
</feature>
<dbReference type="PANTHER" id="PTHR43019">
    <property type="entry name" value="SERINE ENDOPROTEASE DEGS"/>
    <property type="match status" value="1"/>
</dbReference>
<evidence type="ECO:0000313" key="3">
    <source>
        <dbReference type="Proteomes" id="UP000468388"/>
    </source>
</evidence>
<dbReference type="InterPro" id="IPR036034">
    <property type="entry name" value="PDZ_sf"/>
</dbReference>
<dbReference type="AlphaFoldDB" id="A0A6N8JK54"/>
<dbReference type="EMBL" id="WRXO01000012">
    <property type="protein sequence ID" value="MVT44756.1"/>
    <property type="molecule type" value="Genomic_DNA"/>
</dbReference>
<dbReference type="Pfam" id="PF13180">
    <property type="entry name" value="PDZ_2"/>
    <property type="match status" value="1"/>
</dbReference>
<dbReference type="Pfam" id="PF13365">
    <property type="entry name" value="Trypsin_2"/>
    <property type="match status" value="1"/>
</dbReference>
<dbReference type="Gene3D" id="2.30.42.10">
    <property type="match status" value="1"/>
</dbReference>
<dbReference type="PANTHER" id="PTHR43019:SF23">
    <property type="entry name" value="PROTEASE DO-LIKE 5, CHLOROPLASTIC"/>
    <property type="match status" value="1"/>
</dbReference>
<dbReference type="SUPFAM" id="SSF50156">
    <property type="entry name" value="PDZ domain-like"/>
    <property type="match status" value="1"/>
</dbReference>
<gene>
    <name evidence="2" type="ORF">GO495_29450</name>
</gene>
<dbReference type="SUPFAM" id="SSF50494">
    <property type="entry name" value="Trypsin-like serine proteases"/>
    <property type="match status" value="2"/>
</dbReference>
<keyword evidence="3" id="KW-1185">Reference proteome</keyword>
<dbReference type="PROSITE" id="PS50106">
    <property type="entry name" value="PDZ"/>
    <property type="match status" value="1"/>
</dbReference>
<dbReference type="OrthoDB" id="728837at2"/>
<comment type="caution">
    <text evidence="2">The sequence shown here is derived from an EMBL/GenBank/DDBJ whole genome shotgun (WGS) entry which is preliminary data.</text>
</comment>
<dbReference type="Proteomes" id="UP000468388">
    <property type="component" value="Unassembled WGS sequence"/>
</dbReference>
<dbReference type="SMART" id="SM00228">
    <property type="entry name" value="PDZ"/>
    <property type="match status" value="1"/>
</dbReference>
<accession>A0A6N8JK54</accession>
<sequence length="550" mass="60239">MRNWPKSLVTDLSLFYCSPADESAGLYVLYMKIFKLLLITLTFCVDVYGQNTAIEKAYPATVRVWAYDTISRQQMSAQFSAVVVTPQGDIFTAAHTTVPGTTYKVMFPDGTATIALALGKIELADDPMVPDVSMMKIITPGNWPYAEIGYSSSLKLLQPCISIAYPESLNQPLPCVRFGRITSLRDDRGFLQSTCIMEPGDSGGPLFDCLGRVIGIHSAIGIPESENHEIPVDLYRKYRTALGTAKKYNALPDITDTIGHDPLVAPTPQYTLPESLPAACQLITSKIKDKEEKIYGTVFTHGYIVSKSSMVGNEPEIHFNGKVIKAVVVSRNRDKDLVLLKVHGKLPEGVIPSKSVLLQRGQFLISTNIDTANIISVVGSLPLDLPGISSTGFLGASIAYKDGPLLLTFVRRNSPADENNLKEGDELISINGVTIDKAEKYYAELQKYWPDDTITVQLKRQGALYTKQIVLASKPVIAATHPAEMFPGGKSIRRDGFTGVFVHDAVLTPNRCGGPVFDMAGNFRGINIARYSRTATIVMPADIVYEFLKK</sequence>
<organism evidence="2 3">
    <name type="scientific">Chitinophaga oryziterrae</name>
    <dbReference type="NCBI Taxonomy" id="1031224"/>
    <lineage>
        <taxon>Bacteria</taxon>
        <taxon>Pseudomonadati</taxon>
        <taxon>Bacteroidota</taxon>
        <taxon>Chitinophagia</taxon>
        <taxon>Chitinophagales</taxon>
        <taxon>Chitinophagaceae</taxon>
        <taxon>Chitinophaga</taxon>
    </lineage>
</organism>
<reference evidence="2 3" key="1">
    <citation type="submission" date="2019-12" db="EMBL/GenBank/DDBJ databases">
        <title>The draft genomic sequence of strain Chitinophaga oryziterrae JCM 16595.</title>
        <authorList>
            <person name="Zhang X."/>
        </authorList>
    </citation>
    <scope>NUCLEOTIDE SEQUENCE [LARGE SCALE GENOMIC DNA]</scope>
    <source>
        <strain evidence="2 3">JCM 16595</strain>
    </source>
</reference>
<dbReference type="InterPro" id="IPR001478">
    <property type="entry name" value="PDZ"/>
</dbReference>
<dbReference type="InterPro" id="IPR009003">
    <property type="entry name" value="Peptidase_S1_PA"/>
</dbReference>
<evidence type="ECO:0000313" key="2">
    <source>
        <dbReference type="EMBL" id="MVT44756.1"/>
    </source>
</evidence>